<keyword evidence="1" id="KW-0732">Signal</keyword>
<dbReference type="Proteomes" id="UP000295124">
    <property type="component" value="Unassembled WGS sequence"/>
</dbReference>
<gene>
    <name evidence="2" type="ORF">E1263_11875</name>
</gene>
<feature type="chain" id="PRO_5020754643" description="Fibronectin type III domain-containing protein" evidence="1">
    <location>
        <begin position="25"/>
        <end position="426"/>
    </location>
</feature>
<evidence type="ECO:0000313" key="3">
    <source>
        <dbReference type="Proteomes" id="UP000295124"/>
    </source>
</evidence>
<organism evidence="2 3">
    <name type="scientific">Kribbella antibiotica</name>
    <dbReference type="NCBI Taxonomy" id="190195"/>
    <lineage>
        <taxon>Bacteria</taxon>
        <taxon>Bacillati</taxon>
        <taxon>Actinomycetota</taxon>
        <taxon>Actinomycetes</taxon>
        <taxon>Propionibacteriales</taxon>
        <taxon>Kribbellaceae</taxon>
        <taxon>Kribbella</taxon>
    </lineage>
</organism>
<proteinExistence type="predicted"/>
<dbReference type="InterPro" id="IPR036116">
    <property type="entry name" value="FN3_sf"/>
</dbReference>
<evidence type="ECO:0000313" key="2">
    <source>
        <dbReference type="EMBL" id="TDD60309.1"/>
    </source>
</evidence>
<comment type="caution">
    <text evidence="2">The sequence shown here is derived from an EMBL/GenBank/DDBJ whole genome shotgun (WGS) entry which is preliminary data.</text>
</comment>
<dbReference type="AlphaFoldDB" id="A0A4R4ZQX6"/>
<evidence type="ECO:0008006" key="4">
    <source>
        <dbReference type="Google" id="ProtNLM"/>
    </source>
</evidence>
<accession>A0A4R4ZQX6</accession>
<sequence>MRKLALAATAVAALSVGLQTPAFAAAPDAPTDVTIAWADSQNVKLTWADDGLANAIYWQLPGGDEVKYVDVSSTHANEILVPASALAPSKDHVKLIVKAVNPDGESPSAPSPEFDTLVPAAPALQDANLAANLSTHLTWTQAATTDGTPGDPLDNAAYEGVEISALRYDGTSDALGRWDSSTTSATIASQPRPTTLTLSSFSPWGNAKGARTVKLGTLTAGMSVPASALYANRLAIKSWLFIHSTGSIVERASGIPVELQARAKSTDAWKTWGRYSGNTTAAFDTGIASLGNRQYRLWVPARKVVSSSIIFLTPATSTGAKSSKTLVKIVSGGFNPAVARPGVRWTLSLKIAPAVSVRATVQYWNWNKKIWVNDGWVQLTKGSWSVRSAPDFELGTYRVRFVVPTVVVNGLTVNANTSPGYNQTIR</sequence>
<dbReference type="RefSeq" id="WP_132167295.1">
    <property type="nucleotide sequence ID" value="NZ_SMKX01000026.1"/>
</dbReference>
<name>A0A4R4ZQX6_9ACTN</name>
<evidence type="ECO:0000256" key="1">
    <source>
        <dbReference type="SAM" id="SignalP"/>
    </source>
</evidence>
<reference evidence="2 3" key="1">
    <citation type="submission" date="2019-03" db="EMBL/GenBank/DDBJ databases">
        <title>Draft genome sequences of novel Actinobacteria.</title>
        <authorList>
            <person name="Sahin N."/>
            <person name="Ay H."/>
            <person name="Saygin H."/>
        </authorList>
    </citation>
    <scope>NUCLEOTIDE SEQUENCE [LARGE SCALE GENOMIC DNA]</scope>
    <source>
        <strain evidence="2 3">JCM 13523</strain>
    </source>
</reference>
<feature type="signal peptide" evidence="1">
    <location>
        <begin position="1"/>
        <end position="24"/>
    </location>
</feature>
<keyword evidence="3" id="KW-1185">Reference proteome</keyword>
<protein>
    <recommendedName>
        <fullName evidence="4">Fibronectin type III domain-containing protein</fullName>
    </recommendedName>
</protein>
<dbReference type="SUPFAM" id="SSF49265">
    <property type="entry name" value="Fibronectin type III"/>
    <property type="match status" value="1"/>
</dbReference>
<dbReference type="EMBL" id="SMKX01000026">
    <property type="protein sequence ID" value="TDD60309.1"/>
    <property type="molecule type" value="Genomic_DNA"/>
</dbReference>